<keyword evidence="1" id="KW-0560">Oxidoreductase</keyword>
<evidence type="ECO:0000313" key="2">
    <source>
        <dbReference type="EMBL" id="KZL63380.1"/>
    </source>
</evidence>
<gene>
    <name evidence="2" type="ORF">CT0861_06936</name>
</gene>
<evidence type="ECO:0000256" key="1">
    <source>
        <dbReference type="ARBA" id="ARBA00023002"/>
    </source>
</evidence>
<dbReference type="SUPFAM" id="SSF51735">
    <property type="entry name" value="NAD(P)-binding Rossmann-fold domains"/>
    <property type="match status" value="1"/>
</dbReference>
<protein>
    <submittedName>
        <fullName evidence="2">Short-chain dehydrogenase/reductase family protein</fullName>
    </submittedName>
</protein>
<dbReference type="Gene3D" id="3.40.50.720">
    <property type="entry name" value="NAD(P)-binding Rossmann-like Domain"/>
    <property type="match status" value="1"/>
</dbReference>
<dbReference type="Pfam" id="PF00106">
    <property type="entry name" value="adh_short"/>
    <property type="match status" value="1"/>
</dbReference>
<evidence type="ECO:0000313" key="3">
    <source>
        <dbReference type="Proteomes" id="UP000076552"/>
    </source>
</evidence>
<proteinExistence type="predicted"/>
<dbReference type="InterPro" id="IPR036291">
    <property type="entry name" value="NAD(P)-bd_dom_sf"/>
</dbReference>
<accession>A0A166LD53</accession>
<dbReference type="STRING" id="708197.A0A166LD53"/>
<dbReference type="AlphaFoldDB" id="A0A166LD53"/>
<dbReference type="GO" id="GO:0016491">
    <property type="term" value="F:oxidoreductase activity"/>
    <property type="evidence" value="ECO:0007669"/>
    <property type="project" value="UniProtKB-KW"/>
</dbReference>
<dbReference type="InterPro" id="IPR002347">
    <property type="entry name" value="SDR_fam"/>
</dbReference>
<keyword evidence="3" id="KW-1185">Reference proteome</keyword>
<dbReference type="InterPro" id="IPR052228">
    <property type="entry name" value="Sec_Metab_Biosynth_Oxidored"/>
</dbReference>
<dbReference type="PANTHER" id="PTHR47534">
    <property type="entry name" value="YALI0E05731P"/>
    <property type="match status" value="1"/>
</dbReference>
<dbReference type="PANTHER" id="PTHR47534:SF3">
    <property type="entry name" value="ALCOHOL DEHYDROGENASE-LIKE C-TERMINAL DOMAIN-CONTAINING PROTEIN"/>
    <property type="match status" value="1"/>
</dbReference>
<organism evidence="2 3">
    <name type="scientific">Colletotrichum tofieldiae</name>
    <dbReference type="NCBI Taxonomy" id="708197"/>
    <lineage>
        <taxon>Eukaryota</taxon>
        <taxon>Fungi</taxon>
        <taxon>Dikarya</taxon>
        <taxon>Ascomycota</taxon>
        <taxon>Pezizomycotina</taxon>
        <taxon>Sordariomycetes</taxon>
        <taxon>Hypocreomycetidae</taxon>
        <taxon>Glomerellales</taxon>
        <taxon>Glomerellaceae</taxon>
        <taxon>Colletotrichum</taxon>
        <taxon>Colletotrichum spaethianum species complex</taxon>
    </lineage>
</organism>
<reference evidence="2 3" key="1">
    <citation type="submission" date="2015-06" db="EMBL/GenBank/DDBJ databases">
        <title>Survival trade-offs in plant roots during colonization by closely related pathogenic and mutualistic fungi.</title>
        <authorList>
            <person name="Hacquard S."/>
            <person name="Kracher B."/>
            <person name="Hiruma K."/>
            <person name="Weinman A."/>
            <person name="Muench P."/>
            <person name="Garrido Oter R."/>
            <person name="Ver Loren van Themaat E."/>
            <person name="Dallerey J.-F."/>
            <person name="Damm U."/>
            <person name="Henrissat B."/>
            <person name="Lespinet O."/>
            <person name="Thon M."/>
            <person name="Kemen E."/>
            <person name="McHardy A.C."/>
            <person name="Schulze-Lefert P."/>
            <person name="O'Connell R.J."/>
        </authorList>
    </citation>
    <scope>NUCLEOTIDE SEQUENCE [LARGE SCALE GENOMIC DNA]</scope>
    <source>
        <strain evidence="2 3">0861</strain>
    </source>
</reference>
<name>A0A166LD53_9PEZI</name>
<sequence length="347" mass="37768">MAFLDQLRASNAQITEATAPRTAVFVGATDGIGKRALLELVSTGFPLKAYVIGRHEARDQLLLQELRAINKNAELIYLEGHVSLMSEVKRLTNVILGKEQAIDLLYHSAGFLPFQGRQGMWFMMIKTSEGLEMSFAVAHYSRFAFISRLLPRLQAAVKAGTGHCRPRVISILAAGSESADLFLNDLSLKEPGHFNIPAYARHVATMVTVSMKLLAEQPENQNIVFLHAHPGRVATELLKKSWGDKWDPGAPPAAAPSAGNFSRFTPEEAGQKALYLMTSAEYGGNGVGVSKERAAALTLTHQTGGSLFSVNDKMESLQQDTLLSALEAGGALEVIWHQTKETIAPWC</sequence>
<dbReference type="Proteomes" id="UP000076552">
    <property type="component" value="Unassembled WGS sequence"/>
</dbReference>
<comment type="caution">
    <text evidence="2">The sequence shown here is derived from an EMBL/GenBank/DDBJ whole genome shotgun (WGS) entry which is preliminary data.</text>
</comment>
<dbReference type="EMBL" id="LFIV01000458">
    <property type="protein sequence ID" value="KZL63380.1"/>
    <property type="molecule type" value="Genomic_DNA"/>
</dbReference>